<proteinExistence type="predicted"/>
<keyword evidence="1" id="KW-0812">Transmembrane</keyword>
<evidence type="ECO:0000313" key="2">
    <source>
        <dbReference type="EMBL" id="EHQ30947.1"/>
    </source>
</evidence>
<protein>
    <submittedName>
        <fullName evidence="2">Uncharacterized protein</fullName>
    </submittedName>
</protein>
<dbReference type="AlphaFoldDB" id="H1Y402"/>
<dbReference type="STRING" id="714943.Mucpa_6898"/>
<gene>
    <name evidence="2" type="ORF">Mucpa_6898</name>
</gene>
<evidence type="ECO:0000313" key="3">
    <source>
        <dbReference type="Proteomes" id="UP000002774"/>
    </source>
</evidence>
<dbReference type="HOGENOM" id="CLU_2317190_0_0_10"/>
<keyword evidence="1" id="KW-1133">Transmembrane helix</keyword>
<dbReference type="EMBL" id="CM001403">
    <property type="protein sequence ID" value="EHQ30947.1"/>
    <property type="molecule type" value="Genomic_DNA"/>
</dbReference>
<keyword evidence="3" id="KW-1185">Reference proteome</keyword>
<organism evidence="2 3">
    <name type="scientific">Mucilaginibacter paludis DSM 18603</name>
    <dbReference type="NCBI Taxonomy" id="714943"/>
    <lineage>
        <taxon>Bacteria</taxon>
        <taxon>Pseudomonadati</taxon>
        <taxon>Bacteroidota</taxon>
        <taxon>Sphingobacteriia</taxon>
        <taxon>Sphingobacteriales</taxon>
        <taxon>Sphingobacteriaceae</taxon>
        <taxon>Mucilaginibacter</taxon>
    </lineage>
</organism>
<evidence type="ECO:0000256" key="1">
    <source>
        <dbReference type="SAM" id="Phobius"/>
    </source>
</evidence>
<name>H1Y402_9SPHI</name>
<dbReference type="RefSeq" id="WP_008513032.1">
    <property type="nucleotide sequence ID" value="NZ_CM001403.1"/>
</dbReference>
<keyword evidence="1" id="KW-0472">Membrane</keyword>
<feature type="transmembrane region" description="Helical" evidence="1">
    <location>
        <begin position="12"/>
        <end position="31"/>
    </location>
</feature>
<dbReference type="Proteomes" id="UP000002774">
    <property type="component" value="Chromosome"/>
</dbReference>
<sequence>MLNNKKNLLKRVRIAMVAIVTIIGIGGAYAMTPPSNQANHTYGVLSTGTNFYHVTTSSDGMCLSNPSSTCKIVSAATPDANGNILKSAVISSTPGDYPQ</sequence>
<accession>H1Y402</accession>
<reference evidence="2" key="1">
    <citation type="submission" date="2011-09" db="EMBL/GenBank/DDBJ databases">
        <title>The permanent draft genome of Mucilaginibacter paludis DSM 18603.</title>
        <authorList>
            <consortium name="US DOE Joint Genome Institute (JGI-PGF)"/>
            <person name="Lucas S."/>
            <person name="Han J."/>
            <person name="Lapidus A."/>
            <person name="Bruce D."/>
            <person name="Goodwin L."/>
            <person name="Pitluck S."/>
            <person name="Peters L."/>
            <person name="Kyrpides N."/>
            <person name="Mavromatis K."/>
            <person name="Ivanova N."/>
            <person name="Mikhailova N."/>
            <person name="Held B."/>
            <person name="Detter J.C."/>
            <person name="Tapia R."/>
            <person name="Han C."/>
            <person name="Land M."/>
            <person name="Hauser L."/>
            <person name="Markowitz V."/>
            <person name="Cheng J.-F."/>
            <person name="Hugenholtz P."/>
            <person name="Woyke T."/>
            <person name="Wu D."/>
            <person name="Tindall B."/>
            <person name="Brambilla E."/>
            <person name="Klenk H.-P."/>
            <person name="Eisen J.A."/>
        </authorList>
    </citation>
    <scope>NUCLEOTIDE SEQUENCE [LARGE SCALE GENOMIC DNA]</scope>
    <source>
        <strain evidence="2">DSM 18603</strain>
    </source>
</reference>